<organism evidence="2 3">
    <name type="scientific">Natrinema hispanicum</name>
    <dbReference type="NCBI Taxonomy" id="392421"/>
    <lineage>
        <taxon>Archaea</taxon>
        <taxon>Methanobacteriati</taxon>
        <taxon>Methanobacteriota</taxon>
        <taxon>Stenosarchaea group</taxon>
        <taxon>Halobacteria</taxon>
        <taxon>Halobacteriales</taxon>
        <taxon>Natrialbaceae</taxon>
        <taxon>Natrinema</taxon>
    </lineage>
</organism>
<keyword evidence="1" id="KW-1133">Transmembrane helix</keyword>
<reference evidence="2 3" key="1">
    <citation type="submission" date="2016-10" db="EMBL/GenBank/DDBJ databases">
        <authorList>
            <person name="Varghese N."/>
            <person name="Submissions S."/>
        </authorList>
    </citation>
    <scope>NUCLEOTIDE SEQUENCE [LARGE SCALE GENOMIC DNA]</scope>
    <source>
        <strain evidence="2 3">CDM_1</strain>
    </source>
</reference>
<dbReference type="Proteomes" id="UP000324021">
    <property type="component" value="Unassembled WGS sequence"/>
</dbReference>
<feature type="transmembrane region" description="Helical" evidence="1">
    <location>
        <begin position="52"/>
        <end position="72"/>
    </location>
</feature>
<sequence length="137" mass="14592">MATQSTAARQNNSLINLPSNPIGYLVILAAVITGVIHLLLGPQVMGFSQLLGVLFILNGVGFLGGTVLYLINYWRSELYLVAAGYAIATIFGLFMFQGFSIEAFYMNGDLNPMAVVSKAAEAVIALGTLYIHSNTSA</sequence>
<evidence type="ECO:0000313" key="2">
    <source>
        <dbReference type="EMBL" id="SDD52770.1"/>
    </source>
</evidence>
<keyword evidence="1" id="KW-0812">Transmembrane</keyword>
<dbReference type="AlphaFoldDB" id="A0A1G6VGG7"/>
<evidence type="ECO:0000256" key="1">
    <source>
        <dbReference type="SAM" id="Phobius"/>
    </source>
</evidence>
<proteinExistence type="predicted"/>
<accession>A0A1G6VGG7</accession>
<feature type="transmembrane region" description="Helical" evidence="1">
    <location>
        <begin position="22"/>
        <end position="40"/>
    </location>
</feature>
<keyword evidence="1" id="KW-0472">Membrane</keyword>
<dbReference type="Pfam" id="PF24287">
    <property type="entry name" value="DUF7475"/>
    <property type="match status" value="1"/>
</dbReference>
<protein>
    <submittedName>
        <fullName evidence="2">Uncharacterized protein</fullName>
    </submittedName>
</protein>
<feature type="transmembrane region" description="Helical" evidence="1">
    <location>
        <begin position="78"/>
        <end position="96"/>
    </location>
</feature>
<dbReference type="RefSeq" id="WP_149782482.1">
    <property type="nucleotide sequence ID" value="NZ_FMZP01000028.1"/>
</dbReference>
<gene>
    <name evidence="2" type="ORF">SAMN05192552_102826</name>
</gene>
<evidence type="ECO:0000313" key="3">
    <source>
        <dbReference type="Proteomes" id="UP000324021"/>
    </source>
</evidence>
<dbReference type="EMBL" id="FMZP01000028">
    <property type="protein sequence ID" value="SDD52770.1"/>
    <property type="molecule type" value="Genomic_DNA"/>
</dbReference>
<name>A0A1G6VGG7_9EURY</name>
<dbReference type="InterPro" id="IPR055898">
    <property type="entry name" value="DUF7475"/>
</dbReference>